<evidence type="ECO:0000256" key="1">
    <source>
        <dbReference type="ARBA" id="ARBA00004651"/>
    </source>
</evidence>
<evidence type="ECO:0000256" key="4">
    <source>
        <dbReference type="ARBA" id="ARBA00022475"/>
    </source>
</evidence>
<feature type="transmembrane region" description="Helical" evidence="8">
    <location>
        <begin position="312"/>
        <end position="333"/>
    </location>
</feature>
<feature type="transmembrane region" description="Helical" evidence="8">
    <location>
        <begin position="169"/>
        <end position="192"/>
    </location>
</feature>
<dbReference type="InterPro" id="IPR002549">
    <property type="entry name" value="AI-2E-like"/>
</dbReference>
<dbReference type="Pfam" id="PF01594">
    <property type="entry name" value="AI-2E_transport"/>
    <property type="match status" value="1"/>
</dbReference>
<feature type="transmembrane region" description="Helical" evidence="8">
    <location>
        <begin position="339"/>
        <end position="359"/>
    </location>
</feature>
<evidence type="ECO:0000256" key="2">
    <source>
        <dbReference type="ARBA" id="ARBA00009773"/>
    </source>
</evidence>
<feature type="transmembrane region" description="Helical" evidence="8">
    <location>
        <begin position="284"/>
        <end position="305"/>
    </location>
</feature>
<name>A0A6N3AE96_9CLOT</name>
<keyword evidence="4" id="KW-1003">Cell membrane</keyword>
<dbReference type="PANTHER" id="PTHR21716">
    <property type="entry name" value="TRANSMEMBRANE PROTEIN"/>
    <property type="match status" value="1"/>
</dbReference>
<feature type="transmembrane region" description="Helical" evidence="8">
    <location>
        <begin position="12"/>
        <end position="29"/>
    </location>
</feature>
<dbReference type="GO" id="GO:0005886">
    <property type="term" value="C:plasma membrane"/>
    <property type="evidence" value="ECO:0007669"/>
    <property type="project" value="UniProtKB-SubCell"/>
</dbReference>
<keyword evidence="7 8" id="KW-0472">Membrane</keyword>
<dbReference type="GO" id="GO:0055085">
    <property type="term" value="P:transmembrane transport"/>
    <property type="evidence" value="ECO:0007669"/>
    <property type="project" value="TreeGrafter"/>
</dbReference>
<dbReference type="PANTHER" id="PTHR21716:SF53">
    <property type="entry name" value="PERMEASE PERM-RELATED"/>
    <property type="match status" value="1"/>
</dbReference>
<evidence type="ECO:0000256" key="8">
    <source>
        <dbReference type="SAM" id="Phobius"/>
    </source>
</evidence>
<organism evidence="9">
    <name type="scientific">Clostridium paraputrificum</name>
    <dbReference type="NCBI Taxonomy" id="29363"/>
    <lineage>
        <taxon>Bacteria</taxon>
        <taxon>Bacillati</taxon>
        <taxon>Bacillota</taxon>
        <taxon>Clostridia</taxon>
        <taxon>Eubacteriales</taxon>
        <taxon>Clostridiaceae</taxon>
        <taxon>Clostridium</taxon>
    </lineage>
</organism>
<proteinExistence type="inferred from homology"/>
<reference evidence="9" key="1">
    <citation type="submission" date="2019-11" db="EMBL/GenBank/DDBJ databases">
        <authorList>
            <person name="Feng L."/>
        </authorList>
    </citation>
    <scope>NUCLEOTIDE SEQUENCE</scope>
    <source>
        <strain evidence="9">CParaputrificumLFYP93</strain>
    </source>
</reference>
<dbReference type="AlphaFoldDB" id="A0A6N3AE96"/>
<keyword evidence="6 8" id="KW-1133">Transmembrane helix</keyword>
<sequence length="378" mass="41501">MSNMKDPKFKSNLLLATYVVVLAFIFINIKSVGNVFGSTMTMLKPFLIAICIAFVLNIPMKFYEEKVLDKVIKQPKKRRPFAIILTIITIIAIIVGLVLFIIPQLVESGSTLVKNIPDYVKTLEMFMAEHFSKTEVFDELWNQVLSMGENIIKVVGQVTGSLVSQVVDITVGVTSTIINFFMGTLIAIYILLSKEKLGIQAKKMLYAFFDRGKADKVMEVASISNNKFSKFITGQCIEAVILGGLCFIGMTIFSMPYALLVSTIIGVTALVPIFGALIGTIPAAFIIFMVEPMTAVWFIILIVVIQQIEGNLIYPMVVGNSIGLSAIWVLLAITVGGSTFGILGILIGIPLFGVLYTLLSTITNSKLKEKNIKVEDID</sequence>
<feature type="transmembrane region" description="Helical" evidence="8">
    <location>
        <begin position="81"/>
        <end position="102"/>
    </location>
</feature>
<protein>
    <submittedName>
        <fullName evidence="9">Pheromone autoinducer 2 transporter</fullName>
    </submittedName>
</protein>
<keyword evidence="5 8" id="KW-0812">Transmembrane</keyword>
<accession>A0A6N3AE96</accession>
<gene>
    <name evidence="9" type="ORF">CPLFYP93_00899</name>
</gene>
<dbReference type="EMBL" id="CACRTV010000031">
    <property type="protein sequence ID" value="VYT90795.1"/>
    <property type="molecule type" value="Genomic_DNA"/>
</dbReference>
<feature type="transmembrane region" description="Helical" evidence="8">
    <location>
        <begin position="257"/>
        <end position="278"/>
    </location>
</feature>
<keyword evidence="3" id="KW-0813">Transport</keyword>
<evidence type="ECO:0000256" key="7">
    <source>
        <dbReference type="ARBA" id="ARBA00023136"/>
    </source>
</evidence>
<evidence type="ECO:0000256" key="5">
    <source>
        <dbReference type="ARBA" id="ARBA00022692"/>
    </source>
</evidence>
<evidence type="ECO:0000313" key="9">
    <source>
        <dbReference type="EMBL" id="VYT90795.1"/>
    </source>
</evidence>
<comment type="similarity">
    <text evidence="2">Belongs to the autoinducer-2 exporter (AI-2E) (TC 2.A.86) family.</text>
</comment>
<feature type="transmembrane region" description="Helical" evidence="8">
    <location>
        <begin position="41"/>
        <end position="60"/>
    </location>
</feature>
<comment type="subcellular location">
    <subcellularLocation>
        <location evidence="1">Cell membrane</location>
        <topology evidence="1">Multi-pass membrane protein</topology>
    </subcellularLocation>
</comment>
<evidence type="ECO:0000256" key="3">
    <source>
        <dbReference type="ARBA" id="ARBA00022448"/>
    </source>
</evidence>
<evidence type="ECO:0000256" key="6">
    <source>
        <dbReference type="ARBA" id="ARBA00022989"/>
    </source>
</evidence>